<name>A0A7V2WVN9_LEUMU</name>
<reference evidence="3" key="1">
    <citation type="journal article" date="2020" name="mSystems">
        <title>Genome- and Community-Level Interaction Insights into Carbon Utilization and Element Cycling Functions of Hydrothermarchaeota in Hydrothermal Sediment.</title>
        <authorList>
            <person name="Zhou Z."/>
            <person name="Liu Y."/>
            <person name="Xu W."/>
            <person name="Pan J."/>
            <person name="Luo Z.H."/>
            <person name="Li M."/>
        </authorList>
    </citation>
    <scope>NUCLEOTIDE SEQUENCE [LARGE SCALE GENOMIC DNA]</scope>
    <source>
        <strain evidence="3">HyVt-493</strain>
    </source>
</reference>
<dbReference type="Proteomes" id="UP000885750">
    <property type="component" value="Unassembled WGS sequence"/>
</dbReference>
<dbReference type="Gene3D" id="3.90.70.10">
    <property type="entry name" value="Cysteine proteinases"/>
    <property type="match status" value="1"/>
</dbReference>
<organism evidence="3">
    <name type="scientific">Leucothrix mucor</name>
    <dbReference type="NCBI Taxonomy" id="45248"/>
    <lineage>
        <taxon>Bacteria</taxon>
        <taxon>Pseudomonadati</taxon>
        <taxon>Pseudomonadota</taxon>
        <taxon>Gammaproteobacteria</taxon>
        <taxon>Thiotrichales</taxon>
        <taxon>Thiotrichaceae</taxon>
        <taxon>Leucothrix</taxon>
    </lineage>
</organism>
<evidence type="ECO:0000256" key="1">
    <source>
        <dbReference type="SAM" id="SignalP"/>
    </source>
</evidence>
<dbReference type="Pfam" id="PF03412">
    <property type="entry name" value="Peptidase_C39"/>
    <property type="match status" value="1"/>
</dbReference>
<dbReference type="GO" id="GO:0008233">
    <property type="term" value="F:peptidase activity"/>
    <property type="evidence" value="ECO:0007669"/>
    <property type="project" value="InterPro"/>
</dbReference>
<dbReference type="InterPro" id="IPR005074">
    <property type="entry name" value="Peptidase_C39"/>
</dbReference>
<evidence type="ECO:0000313" key="3">
    <source>
        <dbReference type="EMBL" id="HFC93035.1"/>
    </source>
</evidence>
<comment type="caution">
    <text evidence="3">The sequence shown here is derived from an EMBL/GenBank/DDBJ whole genome shotgun (WGS) entry which is preliminary data.</text>
</comment>
<sequence>MKFPSLLALISLSLFLSACSTHSPLLSNAGYRMNTKNAQVTSWKSLNEQHIIMQKYDYSCGAASLATLMKYYFNEDISEQTLLDYIKTVFNKQEYKRIEKDGLSFLELEKISRSRGYQSANVRLKLPALKQLSGPVIVFLKTKDYRHFAVLRGVREDRVFLADPSRGNIRLSVKEFTKEWKGETFVLGKAGFGTPFQHNLAILHQAGFRNELDVLRPVLLDRPQTDKARLE</sequence>
<dbReference type="CDD" id="cd02423">
    <property type="entry name" value="Peptidase_C39G"/>
    <property type="match status" value="1"/>
</dbReference>
<feature type="domain" description="Peptidase C39" evidence="2">
    <location>
        <begin position="54"/>
        <end position="187"/>
    </location>
</feature>
<keyword evidence="1" id="KW-0732">Signal</keyword>
<dbReference type="GO" id="GO:0006508">
    <property type="term" value="P:proteolysis"/>
    <property type="evidence" value="ECO:0007669"/>
    <property type="project" value="InterPro"/>
</dbReference>
<dbReference type="PROSITE" id="PS50990">
    <property type="entry name" value="PEPTIDASE_C39"/>
    <property type="match status" value="1"/>
</dbReference>
<gene>
    <name evidence="3" type="ORF">ENJ51_09505</name>
</gene>
<accession>A0A7V2WVN9</accession>
<dbReference type="EMBL" id="DRMS01000356">
    <property type="protein sequence ID" value="HFC93035.1"/>
    <property type="molecule type" value="Genomic_DNA"/>
</dbReference>
<dbReference type="PROSITE" id="PS51257">
    <property type="entry name" value="PROKAR_LIPOPROTEIN"/>
    <property type="match status" value="1"/>
</dbReference>
<protein>
    <recommendedName>
        <fullName evidence="2">Peptidase C39 domain-containing protein</fullName>
    </recommendedName>
</protein>
<feature type="chain" id="PRO_5030791874" description="Peptidase C39 domain-containing protein" evidence="1">
    <location>
        <begin position="19"/>
        <end position="231"/>
    </location>
</feature>
<feature type="signal peptide" evidence="1">
    <location>
        <begin position="1"/>
        <end position="18"/>
    </location>
</feature>
<dbReference type="AlphaFoldDB" id="A0A7V2WVN9"/>
<evidence type="ECO:0000259" key="2">
    <source>
        <dbReference type="PROSITE" id="PS50990"/>
    </source>
</evidence>
<proteinExistence type="predicted"/>
<dbReference type="GO" id="GO:0016020">
    <property type="term" value="C:membrane"/>
    <property type="evidence" value="ECO:0007669"/>
    <property type="project" value="InterPro"/>
</dbReference>
<dbReference type="GO" id="GO:0005524">
    <property type="term" value="F:ATP binding"/>
    <property type="evidence" value="ECO:0007669"/>
    <property type="project" value="InterPro"/>
</dbReference>